<dbReference type="GO" id="GO:0008061">
    <property type="term" value="F:chitin binding"/>
    <property type="evidence" value="ECO:0007669"/>
    <property type="project" value="InterPro"/>
</dbReference>
<name>A0A221M7Z9_9BACI</name>
<evidence type="ECO:0000259" key="3">
    <source>
        <dbReference type="PROSITE" id="PS51782"/>
    </source>
</evidence>
<dbReference type="GO" id="GO:0016798">
    <property type="term" value="F:hydrolase activity, acting on glycosyl bonds"/>
    <property type="evidence" value="ECO:0007669"/>
    <property type="project" value="UniProtKB-KW"/>
</dbReference>
<feature type="domain" description="LysM" evidence="3">
    <location>
        <begin position="51"/>
        <end position="95"/>
    </location>
</feature>
<evidence type="ECO:0000256" key="1">
    <source>
        <dbReference type="ARBA" id="ARBA00022801"/>
    </source>
</evidence>
<evidence type="ECO:0000313" key="6">
    <source>
        <dbReference type="Proteomes" id="UP000204391"/>
    </source>
</evidence>
<dbReference type="InterPro" id="IPR029070">
    <property type="entry name" value="Chitinase_insertion_sf"/>
</dbReference>
<dbReference type="EMBL" id="CP022437">
    <property type="protein sequence ID" value="ASN03773.1"/>
    <property type="molecule type" value="Genomic_DNA"/>
</dbReference>
<dbReference type="PROSITE" id="PS51782">
    <property type="entry name" value="LYSM"/>
    <property type="match status" value="2"/>
</dbReference>
<dbReference type="SMART" id="SM00636">
    <property type="entry name" value="Glyco_18"/>
    <property type="match status" value="1"/>
</dbReference>
<keyword evidence="2" id="KW-0326">Glycosidase</keyword>
<dbReference type="Gene3D" id="3.20.20.80">
    <property type="entry name" value="Glycosidases"/>
    <property type="match status" value="1"/>
</dbReference>
<organism evidence="5 6">
    <name type="scientific">Virgibacillus necropolis</name>
    <dbReference type="NCBI Taxonomy" id="163877"/>
    <lineage>
        <taxon>Bacteria</taxon>
        <taxon>Bacillati</taxon>
        <taxon>Bacillota</taxon>
        <taxon>Bacilli</taxon>
        <taxon>Bacillales</taxon>
        <taxon>Bacillaceae</taxon>
        <taxon>Virgibacillus</taxon>
    </lineage>
</organism>
<dbReference type="Pfam" id="PF00704">
    <property type="entry name" value="Glyco_hydro_18"/>
    <property type="match status" value="1"/>
</dbReference>
<keyword evidence="6" id="KW-1185">Reference proteome</keyword>
<dbReference type="InterPro" id="IPR001223">
    <property type="entry name" value="Glyco_hydro18_cat"/>
</dbReference>
<feature type="domain" description="GH18" evidence="4">
    <location>
        <begin position="103"/>
        <end position="429"/>
    </location>
</feature>
<dbReference type="InterPro" id="IPR018392">
    <property type="entry name" value="LysM"/>
</dbReference>
<dbReference type="Gene3D" id="3.10.350.10">
    <property type="entry name" value="LysM domain"/>
    <property type="match status" value="2"/>
</dbReference>
<evidence type="ECO:0000259" key="4">
    <source>
        <dbReference type="PROSITE" id="PS51910"/>
    </source>
</evidence>
<accession>A0A221M7Z9</accession>
<dbReference type="SUPFAM" id="SSF54106">
    <property type="entry name" value="LysM domain"/>
    <property type="match status" value="2"/>
</dbReference>
<protein>
    <submittedName>
        <fullName evidence="5">Spore gernimation protein</fullName>
    </submittedName>
</protein>
<evidence type="ECO:0000256" key="2">
    <source>
        <dbReference type="ARBA" id="ARBA00023295"/>
    </source>
</evidence>
<gene>
    <name evidence="5" type="ORF">CFK40_01520</name>
</gene>
<dbReference type="KEGG" id="vne:CFK40_01520"/>
<dbReference type="PANTHER" id="PTHR46066:SF2">
    <property type="entry name" value="CHITINASE DOMAIN-CONTAINING PROTEIN 1"/>
    <property type="match status" value="1"/>
</dbReference>
<dbReference type="OrthoDB" id="9769314at2"/>
<keyword evidence="1" id="KW-0378">Hydrolase</keyword>
<dbReference type="InterPro" id="IPR041704">
    <property type="entry name" value="CFLE_GH18"/>
</dbReference>
<dbReference type="InterPro" id="IPR036779">
    <property type="entry name" value="LysM_dom_sf"/>
</dbReference>
<dbReference type="CDD" id="cd00118">
    <property type="entry name" value="LysM"/>
    <property type="match status" value="2"/>
</dbReference>
<dbReference type="GO" id="GO:0012505">
    <property type="term" value="C:endomembrane system"/>
    <property type="evidence" value="ECO:0007669"/>
    <property type="project" value="TreeGrafter"/>
</dbReference>
<dbReference type="GO" id="GO:0070492">
    <property type="term" value="F:oligosaccharide binding"/>
    <property type="evidence" value="ECO:0007669"/>
    <property type="project" value="TreeGrafter"/>
</dbReference>
<dbReference type="Proteomes" id="UP000204391">
    <property type="component" value="Chromosome"/>
</dbReference>
<dbReference type="CDD" id="cd02874">
    <property type="entry name" value="GH18_CFLE_spore_hydrolase"/>
    <property type="match status" value="1"/>
</dbReference>
<dbReference type="RefSeq" id="WP_089530345.1">
    <property type="nucleotide sequence ID" value="NZ_CP022437.1"/>
</dbReference>
<dbReference type="Pfam" id="PF01476">
    <property type="entry name" value="LysM"/>
    <property type="match status" value="2"/>
</dbReference>
<dbReference type="Gene3D" id="3.10.50.10">
    <property type="match status" value="1"/>
</dbReference>
<sequence length="429" mass="47568">MQIHVVKQGDTIFNIANTYNTPMETIINANELDAPGALVVGQAIVIPIIGQFYFVQSGESLSSIAQKFGIPYQELARINNIPAGNTLPVGFRLYIPPQAEPNIVSNAYIEPYGDTVSDTLETAARKQSPFLTYLAPFSYTVNRDGSLNAPPLNNFKTIAENNDTTLMLAVTNLENGEFSAELGHIILTVQAVQNNLLDNIVNTATTVGFSDVHFDFEFLPPEDREAYNNFLRKAKERLSQAGLLMSTALAPKTSATQEGAWYEAHDYAAHGEIADFVVLMTYEWGYSGGPPLPVSPINNVREVVDFALSVMPAEKILLGQNLYGYDWTLPYMEGGEIADALSPQQAITLARTENVAIEYDQEAQAPFFTYFDAQGSRHEVWFEDARSIQAKFNMIKELNLLGISYWKLGLAFPQNWLLLQANFNIVKRG</sequence>
<evidence type="ECO:0000313" key="5">
    <source>
        <dbReference type="EMBL" id="ASN03773.1"/>
    </source>
</evidence>
<dbReference type="PANTHER" id="PTHR46066">
    <property type="entry name" value="CHITINASE DOMAIN-CONTAINING PROTEIN 1 FAMILY MEMBER"/>
    <property type="match status" value="1"/>
</dbReference>
<dbReference type="InterPro" id="IPR011583">
    <property type="entry name" value="Chitinase_II/V-like_cat"/>
</dbReference>
<dbReference type="AlphaFoldDB" id="A0A221M7Z9"/>
<dbReference type="SMART" id="SM00257">
    <property type="entry name" value="LysM"/>
    <property type="match status" value="2"/>
</dbReference>
<feature type="domain" description="LysM" evidence="3">
    <location>
        <begin position="2"/>
        <end position="46"/>
    </location>
</feature>
<dbReference type="SUPFAM" id="SSF51445">
    <property type="entry name" value="(Trans)glycosidases"/>
    <property type="match status" value="1"/>
</dbReference>
<reference evidence="5 6" key="1">
    <citation type="journal article" date="2003" name="Int. J. Syst. Evol. Microbiol.">
        <title>Virgibacillus carmonensis sp. nov., Virgibacillus necropolis sp. nov. and Virgibacillus picturae sp. nov., three novel species isolated from deteriorated mural paintings, transfer of the species of the genus salibacillus to Virgibacillus, as Virgibacillus marismortui comb. nov. and Virgibacillus salexigens comb. nov., and emended description of the genus Virgibacillus.</title>
        <authorList>
            <person name="Heyrman J."/>
            <person name="Logan N.A."/>
            <person name="Busse H.J."/>
            <person name="Balcaen A."/>
            <person name="Lebbe L."/>
            <person name="Rodriguez-Diaz M."/>
            <person name="Swings J."/>
            <person name="De Vos P."/>
        </authorList>
    </citation>
    <scope>NUCLEOTIDE SEQUENCE [LARGE SCALE GENOMIC DNA]</scope>
    <source>
        <strain evidence="5 6">LMG 19488</strain>
    </source>
</reference>
<proteinExistence type="predicted"/>
<dbReference type="PROSITE" id="PS51910">
    <property type="entry name" value="GH18_2"/>
    <property type="match status" value="1"/>
</dbReference>
<dbReference type="GO" id="GO:0005975">
    <property type="term" value="P:carbohydrate metabolic process"/>
    <property type="evidence" value="ECO:0007669"/>
    <property type="project" value="InterPro"/>
</dbReference>
<dbReference type="InterPro" id="IPR017853">
    <property type="entry name" value="GH"/>
</dbReference>